<evidence type="ECO:0000313" key="8">
    <source>
        <dbReference type="EMBL" id="GBF95700.1"/>
    </source>
</evidence>
<keyword evidence="4 8" id="KW-0808">Transferase</keyword>
<evidence type="ECO:0000313" key="9">
    <source>
        <dbReference type="Proteomes" id="UP000247498"/>
    </source>
</evidence>
<dbReference type="InterPro" id="IPR015421">
    <property type="entry name" value="PyrdxlP-dep_Trfase_major"/>
</dbReference>
<keyword evidence="3 8" id="KW-0032">Aminotransferase</keyword>
<dbReference type="Gene3D" id="3.40.640.10">
    <property type="entry name" value="Type I PLP-dependent aspartate aminotransferase-like (Major domain)"/>
    <property type="match status" value="1"/>
</dbReference>
<feature type="compositionally biased region" description="Polar residues" evidence="6">
    <location>
        <begin position="1"/>
        <end position="10"/>
    </location>
</feature>
<comment type="cofactor">
    <cofactor evidence="1">
        <name>pyridoxal 5'-phosphate</name>
        <dbReference type="ChEBI" id="CHEBI:597326"/>
    </cofactor>
</comment>
<keyword evidence="5" id="KW-0663">Pyridoxal phosphate</keyword>
<dbReference type="SUPFAM" id="SSF53383">
    <property type="entry name" value="PLP-dependent transferases"/>
    <property type="match status" value="1"/>
</dbReference>
<name>A0A2V0PCT8_9CHLO</name>
<protein>
    <submittedName>
        <fullName evidence="8">Aspartate aminotransferase</fullName>
    </submittedName>
</protein>
<evidence type="ECO:0000256" key="1">
    <source>
        <dbReference type="ARBA" id="ARBA00001933"/>
    </source>
</evidence>
<dbReference type="STRING" id="307507.A0A2V0PCT8"/>
<dbReference type="Pfam" id="PF00155">
    <property type="entry name" value="Aminotran_1_2"/>
    <property type="match status" value="1"/>
</dbReference>
<dbReference type="InterPro" id="IPR050596">
    <property type="entry name" value="AspAT/PAT-like"/>
</dbReference>
<dbReference type="GO" id="GO:0008483">
    <property type="term" value="F:transaminase activity"/>
    <property type="evidence" value="ECO:0007669"/>
    <property type="project" value="UniProtKB-KW"/>
</dbReference>
<dbReference type="GO" id="GO:0030170">
    <property type="term" value="F:pyridoxal phosphate binding"/>
    <property type="evidence" value="ECO:0007669"/>
    <property type="project" value="InterPro"/>
</dbReference>
<evidence type="ECO:0000256" key="4">
    <source>
        <dbReference type="ARBA" id="ARBA00022679"/>
    </source>
</evidence>
<dbReference type="PANTHER" id="PTHR46383:SF5">
    <property type="entry name" value="AMINOTRANSFERASE CLASS I_CLASSII DOMAIN-CONTAINING PROTEIN"/>
    <property type="match status" value="1"/>
</dbReference>
<comment type="caution">
    <text evidence="8">The sequence shown here is derived from an EMBL/GenBank/DDBJ whole genome shotgun (WGS) entry which is preliminary data.</text>
</comment>
<gene>
    <name evidence="8" type="ORF">Rsub_08682</name>
</gene>
<comment type="similarity">
    <text evidence="2">Belongs to the class-I pyridoxal-phosphate-dependent aminotransferase family.</text>
</comment>
<feature type="domain" description="Aminotransferase class I/classII large" evidence="7">
    <location>
        <begin position="66"/>
        <end position="431"/>
    </location>
</feature>
<dbReference type="Proteomes" id="UP000247498">
    <property type="component" value="Unassembled WGS sequence"/>
</dbReference>
<dbReference type="PROSITE" id="PS00105">
    <property type="entry name" value="AA_TRANSFER_CLASS_1"/>
    <property type="match status" value="1"/>
</dbReference>
<dbReference type="AlphaFoldDB" id="A0A2V0PCT8"/>
<organism evidence="8 9">
    <name type="scientific">Raphidocelis subcapitata</name>
    <dbReference type="NCBI Taxonomy" id="307507"/>
    <lineage>
        <taxon>Eukaryota</taxon>
        <taxon>Viridiplantae</taxon>
        <taxon>Chlorophyta</taxon>
        <taxon>core chlorophytes</taxon>
        <taxon>Chlorophyceae</taxon>
        <taxon>CS clade</taxon>
        <taxon>Sphaeropleales</taxon>
        <taxon>Selenastraceae</taxon>
        <taxon>Raphidocelis</taxon>
    </lineage>
</organism>
<dbReference type="CDD" id="cd00609">
    <property type="entry name" value="AAT_like"/>
    <property type="match status" value="1"/>
</dbReference>
<evidence type="ECO:0000256" key="3">
    <source>
        <dbReference type="ARBA" id="ARBA00022576"/>
    </source>
</evidence>
<evidence type="ECO:0000256" key="2">
    <source>
        <dbReference type="ARBA" id="ARBA00007441"/>
    </source>
</evidence>
<proteinExistence type="inferred from homology"/>
<evidence type="ECO:0000256" key="5">
    <source>
        <dbReference type="ARBA" id="ARBA00022898"/>
    </source>
</evidence>
<dbReference type="InterPro" id="IPR004838">
    <property type="entry name" value="NHTrfase_class1_PyrdxlP-BS"/>
</dbReference>
<evidence type="ECO:0000259" key="7">
    <source>
        <dbReference type="Pfam" id="PF00155"/>
    </source>
</evidence>
<dbReference type="InterPro" id="IPR015424">
    <property type="entry name" value="PyrdxlP-dep_Trfase"/>
</dbReference>
<dbReference type="EMBL" id="BDRX01000069">
    <property type="protein sequence ID" value="GBF95700.1"/>
    <property type="molecule type" value="Genomic_DNA"/>
</dbReference>
<dbReference type="OrthoDB" id="7042322at2759"/>
<evidence type="ECO:0000256" key="6">
    <source>
        <dbReference type="SAM" id="MobiDB-lite"/>
    </source>
</evidence>
<sequence>MIAIGNASSLGSARPRSPPVSGGGGGAGAQRGARCRAAATVSRRVLDTDAPVIVKTKAMMAGREGVLSLAQGIVFWPPPPAALARASELLASSPPSLHGYGPAEGLPELRAALREKLRAENGLEGYDVMVTAGANQAFVNLVLALCDAGDRAVLFRPWYFNHAMAFQMTGGADRLAFGPCCPATLKPDLDWLQRELEGRDPPKMVVLVNPCNPTGVALSKGDVERAAALTQRAGAWLVLDNTYEQFMFEGRRHHALGGPNIINLFSFSKAYGMMGYRVGYIAWPLAAEGLGAQLLKVQDTIPICPPTLSQHVALAALTGGGDWVRSNIAALAPNRAAIADALSPLAAAAEAEAAAGGRPAAGAVAGGEGAIYFWGRLPAGFEERDEEVVEWLIKQHGVCLIPGSACGAPGHVRAAFANLERDACAEAAARLKRGLRRLAAGGPAVLAGGGGGGGGGAGADAHAAR</sequence>
<keyword evidence="9" id="KW-1185">Reference proteome</keyword>
<dbReference type="InterPro" id="IPR004839">
    <property type="entry name" value="Aminotransferase_I/II_large"/>
</dbReference>
<dbReference type="FunCoup" id="A0A2V0PCT8">
    <property type="interactions" value="468"/>
</dbReference>
<dbReference type="InParanoid" id="A0A2V0PCT8"/>
<feature type="region of interest" description="Disordered" evidence="6">
    <location>
        <begin position="1"/>
        <end position="31"/>
    </location>
</feature>
<dbReference type="GO" id="GO:0006520">
    <property type="term" value="P:amino acid metabolic process"/>
    <property type="evidence" value="ECO:0007669"/>
    <property type="project" value="InterPro"/>
</dbReference>
<reference evidence="8 9" key="1">
    <citation type="journal article" date="2018" name="Sci. Rep.">
        <title>Raphidocelis subcapitata (=Pseudokirchneriella subcapitata) provides an insight into genome evolution and environmental adaptations in the Sphaeropleales.</title>
        <authorList>
            <person name="Suzuki S."/>
            <person name="Yamaguchi H."/>
            <person name="Nakajima N."/>
            <person name="Kawachi M."/>
        </authorList>
    </citation>
    <scope>NUCLEOTIDE SEQUENCE [LARGE SCALE GENOMIC DNA]</scope>
    <source>
        <strain evidence="8 9">NIES-35</strain>
    </source>
</reference>
<dbReference type="PANTHER" id="PTHR46383">
    <property type="entry name" value="ASPARTATE AMINOTRANSFERASE"/>
    <property type="match status" value="1"/>
</dbReference>
<accession>A0A2V0PCT8</accession>